<keyword evidence="11" id="KW-1185">Reference proteome</keyword>
<dbReference type="GO" id="GO:0009103">
    <property type="term" value="P:lipopolysaccharide biosynthetic process"/>
    <property type="evidence" value="ECO:0007669"/>
    <property type="project" value="UniProtKB-ARBA"/>
</dbReference>
<dbReference type="STRING" id="395494.Galf_2858"/>
<dbReference type="InterPro" id="IPR050297">
    <property type="entry name" value="LipidA_mod_glycosyltrf_83"/>
</dbReference>
<evidence type="ECO:0000256" key="1">
    <source>
        <dbReference type="ARBA" id="ARBA00004651"/>
    </source>
</evidence>
<feature type="transmembrane region" description="Helical" evidence="8">
    <location>
        <begin position="7"/>
        <end position="28"/>
    </location>
</feature>
<keyword evidence="2" id="KW-1003">Cell membrane</keyword>
<keyword evidence="7 8" id="KW-0472">Membrane</keyword>
<proteinExistence type="predicted"/>
<feature type="transmembrane region" description="Helical" evidence="8">
    <location>
        <begin position="146"/>
        <end position="177"/>
    </location>
</feature>
<feature type="domain" description="Glycosyltransferase RgtA/B/C/D-like" evidence="9">
    <location>
        <begin position="50"/>
        <end position="205"/>
    </location>
</feature>
<keyword evidence="4 10" id="KW-0808">Transferase</keyword>
<evidence type="ECO:0000259" key="9">
    <source>
        <dbReference type="Pfam" id="PF13231"/>
    </source>
</evidence>
<feature type="transmembrane region" description="Helical" evidence="8">
    <location>
        <begin position="70"/>
        <end position="91"/>
    </location>
</feature>
<comment type="subcellular location">
    <subcellularLocation>
        <location evidence="1">Cell membrane</location>
        <topology evidence="1">Multi-pass membrane protein</topology>
    </subcellularLocation>
</comment>
<evidence type="ECO:0000256" key="4">
    <source>
        <dbReference type="ARBA" id="ARBA00022679"/>
    </source>
</evidence>
<evidence type="ECO:0000256" key="6">
    <source>
        <dbReference type="ARBA" id="ARBA00022989"/>
    </source>
</evidence>
<dbReference type="InterPro" id="IPR038731">
    <property type="entry name" value="RgtA/B/C-like"/>
</dbReference>
<dbReference type="GO" id="GO:0016763">
    <property type="term" value="F:pentosyltransferase activity"/>
    <property type="evidence" value="ECO:0007669"/>
    <property type="project" value="TreeGrafter"/>
</dbReference>
<feature type="transmembrane region" description="Helical" evidence="8">
    <location>
        <begin position="232"/>
        <end position="252"/>
    </location>
</feature>
<evidence type="ECO:0000256" key="5">
    <source>
        <dbReference type="ARBA" id="ARBA00022692"/>
    </source>
</evidence>
<protein>
    <submittedName>
        <fullName evidence="10">Glycosyl transferase family protein</fullName>
    </submittedName>
</protein>
<accession>D9SE28</accession>
<feature type="transmembrane region" description="Helical" evidence="8">
    <location>
        <begin position="292"/>
        <end position="310"/>
    </location>
</feature>
<keyword evidence="6 8" id="KW-1133">Transmembrane helix</keyword>
<evidence type="ECO:0000256" key="3">
    <source>
        <dbReference type="ARBA" id="ARBA00022676"/>
    </source>
</evidence>
<dbReference type="EMBL" id="CP002159">
    <property type="protein sequence ID" value="ADL56850.1"/>
    <property type="molecule type" value="Genomic_DNA"/>
</dbReference>
<reference evidence="10 11" key="1">
    <citation type="submission" date="2010-08" db="EMBL/GenBank/DDBJ databases">
        <title>Complete sequence of Gallionella capsiferriformans ES-2.</title>
        <authorList>
            <consortium name="US DOE Joint Genome Institute"/>
            <person name="Lucas S."/>
            <person name="Copeland A."/>
            <person name="Lapidus A."/>
            <person name="Cheng J.-F."/>
            <person name="Bruce D."/>
            <person name="Goodwin L."/>
            <person name="Pitluck S."/>
            <person name="Chertkov O."/>
            <person name="Davenport K.W."/>
            <person name="Detter J.C."/>
            <person name="Han C."/>
            <person name="Tapia R."/>
            <person name="Land M."/>
            <person name="Hauser L."/>
            <person name="Chang Y.-J."/>
            <person name="Jeffries C."/>
            <person name="Kyrpides N."/>
            <person name="Ivanova N."/>
            <person name="Mikhailova N."/>
            <person name="Shelobolina E.S."/>
            <person name="Picardal F."/>
            <person name="Roden E."/>
            <person name="Emerson D."/>
            <person name="Woyke T."/>
        </authorList>
    </citation>
    <scope>NUCLEOTIDE SEQUENCE [LARGE SCALE GENOMIC DNA]</scope>
    <source>
        <strain evidence="10 11">ES-2</strain>
    </source>
</reference>
<feature type="transmembrane region" description="Helical" evidence="8">
    <location>
        <begin position="189"/>
        <end position="207"/>
    </location>
</feature>
<dbReference type="HOGENOM" id="CLU_016165_3_0_4"/>
<evidence type="ECO:0000313" key="11">
    <source>
        <dbReference type="Proteomes" id="UP000001235"/>
    </source>
</evidence>
<dbReference type="PANTHER" id="PTHR33908">
    <property type="entry name" value="MANNOSYLTRANSFERASE YKCB-RELATED"/>
    <property type="match status" value="1"/>
</dbReference>
<dbReference type="KEGG" id="gca:Galf_2858"/>
<keyword evidence="3" id="KW-0328">Glycosyltransferase</keyword>
<name>D9SE28_GALCS</name>
<feature type="transmembrane region" description="Helical" evidence="8">
    <location>
        <begin position="103"/>
        <end position="134"/>
    </location>
</feature>
<dbReference type="OrthoDB" id="8933800at2"/>
<keyword evidence="5 8" id="KW-0812">Transmembrane</keyword>
<dbReference type="Pfam" id="PF13231">
    <property type="entry name" value="PMT_2"/>
    <property type="match status" value="1"/>
</dbReference>
<dbReference type="GO" id="GO:0005886">
    <property type="term" value="C:plasma membrane"/>
    <property type="evidence" value="ECO:0007669"/>
    <property type="project" value="UniProtKB-SubCell"/>
</dbReference>
<feature type="transmembrane region" description="Helical" evidence="8">
    <location>
        <begin position="267"/>
        <end position="286"/>
    </location>
</feature>
<evidence type="ECO:0000256" key="8">
    <source>
        <dbReference type="SAM" id="Phobius"/>
    </source>
</evidence>
<dbReference type="eggNOG" id="COG1807">
    <property type="taxonomic scope" value="Bacteria"/>
</dbReference>
<dbReference type="Proteomes" id="UP000001235">
    <property type="component" value="Chromosome"/>
</dbReference>
<sequence>MSDMKLMSPLAMVLLVTLAIKFYLAWLIPLSGDEAYFVVWAHHPDFGYYDHPPMAGWFLQLMLCLGNSEVVLRLPAILLSTLIGIGIYRLIRPFDETRAQLAAMLYLVSPLNVLNVLVTTDTPLILFAFLSAWALSRALQKNSLRWYGLAGALFGMAFLSKYFAVLLGLAYLAYFVFSAKSLQKTKGFALLYLAALPFALVNLYWNYTHCWDNILFNLYNRNENEHFSPDKIATFLAVQLYLMTPPVIYYVFKHRAQWRLTFSHPEFRLFAWLFCLPLTLLALLSLKRDIGLHWVLAFYPFLYVMLGMMLSGQALRSTFKFTLWFTGAHLAVVAVIALMPMESWKGTNLYDGIVFMFRNDEIVDKVRPYEQQGFVLSSDGYTSAAIISYHYGKNFSVFGSGSTFARQDDMLTDFRQLNGRNVLVIIKSAPDLALYAPYFSRVEVVTFELRGVPFYFVLGYDFDYRAYKEKILRPILSRHYKIPAFLPHAPCYFCEKYFPEQVN</sequence>
<evidence type="ECO:0000256" key="2">
    <source>
        <dbReference type="ARBA" id="ARBA00022475"/>
    </source>
</evidence>
<organism evidence="10 11">
    <name type="scientific">Gallionella capsiferriformans (strain ES-2)</name>
    <name type="common">Gallionella ferruginea capsiferriformans (strain ES-2)</name>
    <dbReference type="NCBI Taxonomy" id="395494"/>
    <lineage>
        <taxon>Bacteria</taxon>
        <taxon>Pseudomonadati</taxon>
        <taxon>Pseudomonadota</taxon>
        <taxon>Betaproteobacteria</taxon>
        <taxon>Nitrosomonadales</taxon>
        <taxon>Gallionellaceae</taxon>
        <taxon>Gallionella</taxon>
    </lineage>
</organism>
<gene>
    <name evidence="10" type="ordered locus">Galf_2858</name>
</gene>
<dbReference type="PANTHER" id="PTHR33908:SF11">
    <property type="entry name" value="MEMBRANE PROTEIN"/>
    <property type="match status" value="1"/>
</dbReference>
<evidence type="ECO:0000256" key="7">
    <source>
        <dbReference type="ARBA" id="ARBA00023136"/>
    </source>
</evidence>
<feature type="transmembrane region" description="Helical" evidence="8">
    <location>
        <begin position="322"/>
        <end position="341"/>
    </location>
</feature>
<dbReference type="AlphaFoldDB" id="D9SE28"/>
<evidence type="ECO:0000313" key="10">
    <source>
        <dbReference type="EMBL" id="ADL56850.1"/>
    </source>
</evidence>